<name>A0ABY6ZG35_9BACL</name>
<proteinExistence type="predicted"/>
<feature type="compositionally biased region" description="Polar residues" evidence="1">
    <location>
        <begin position="1"/>
        <end position="12"/>
    </location>
</feature>
<dbReference type="Proteomes" id="UP001164761">
    <property type="component" value="Chromosome"/>
</dbReference>
<evidence type="ECO:0000313" key="2">
    <source>
        <dbReference type="EMBL" id="WAH41802.1"/>
    </source>
</evidence>
<feature type="region of interest" description="Disordered" evidence="1">
    <location>
        <begin position="1"/>
        <end position="24"/>
    </location>
</feature>
<evidence type="ECO:0008006" key="4">
    <source>
        <dbReference type="Google" id="ProtNLM"/>
    </source>
</evidence>
<evidence type="ECO:0000256" key="1">
    <source>
        <dbReference type="SAM" id="MobiDB-lite"/>
    </source>
</evidence>
<gene>
    <name evidence="2" type="ORF">NZD89_26970</name>
</gene>
<sequence>MNGQTLQQTESLGSGAGNATEPTPIPLYTPTGWSTAAGYNYGTVVLPGIVNASGVGTGSGTTLYVYTDANGKASITVQDGNVPYYNAYGVSTSTATTTGGTVGLGISGTSLELGTGVSGVAGQVSYGQQVGALAQYGVSTASSTITTATPFAVTINAEDAAGNALTGDTSTVTLGSTGFTNKTSVAFYPSSADATAGTGAITTATLADGTATVYAVVTDATSTDTGTITATDSASGASSITGATGTLTL</sequence>
<accession>A0ABY6ZG35</accession>
<keyword evidence="3" id="KW-1185">Reference proteome</keyword>
<dbReference type="RefSeq" id="WP_268005709.1">
    <property type="nucleotide sequence ID" value="NZ_BSUT01000001.1"/>
</dbReference>
<evidence type="ECO:0000313" key="3">
    <source>
        <dbReference type="Proteomes" id="UP001164761"/>
    </source>
</evidence>
<protein>
    <recommendedName>
        <fullName evidence="4">Big-1 domain-containing protein</fullName>
    </recommendedName>
</protein>
<reference evidence="2" key="1">
    <citation type="submission" date="2022-08" db="EMBL/GenBank/DDBJ databases">
        <title>Alicyclobacillus fastidiosus DSM 17978, complete genome.</title>
        <authorList>
            <person name="Wang Q."/>
            <person name="Cai R."/>
            <person name="Wang Z."/>
        </authorList>
    </citation>
    <scope>NUCLEOTIDE SEQUENCE</scope>
    <source>
        <strain evidence="2">DSM 17978</strain>
    </source>
</reference>
<dbReference type="EMBL" id="CP104067">
    <property type="protein sequence ID" value="WAH41802.1"/>
    <property type="molecule type" value="Genomic_DNA"/>
</dbReference>
<organism evidence="2 3">
    <name type="scientific">Alicyclobacillus fastidiosus</name>
    <dbReference type="NCBI Taxonomy" id="392011"/>
    <lineage>
        <taxon>Bacteria</taxon>
        <taxon>Bacillati</taxon>
        <taxon>Bacillota</taxon>
        <taxon>Bacilli</taxon>
        <taxon>Bacillales</taxon>
        <taxon>Alicyclobacillaceae</taxon>
        <taxon>Alicyclobacillus</taxon>
    </lineage>
</organism>